<proteinExistence type="predicted"/>
<organism evidence="2 3">
    <name type="scientific">Gloeobacter violaceus (strain ATCC 29082 / PCC 7421)</name>
    <dbReference type="NCBI Taxonomy" id="251221"/>
    <lineage>
        <taxon>Bacteria</taxon>
        <taxon>Bacillati</taxon>
        <taxon>Cyanobacteriota</taxon>
        <taxon>Cyanophyceae</taxon>
        <taxon>Gloeobacterales</taxon>
        <taxon>Gloeobacteraceae</taxon>
        <taxon>Gloeobacter</taxon>
    </lineage>
</organism>
<dbReference type="Pfam" id="PF20240">
    <property type="entry name" value="DUF6597"/>
    <property type="match status" value="1"/>
</dbReference>
<protein>
    <submittedName>
        <fullName evidence="2">Glr0548 protein</fullName>
    </submittedName>
</protein>
<dbReference type="RefSeq" id="WP_011140551.1">
    <property type="nucleotide sequence ID" value="NC_005125.1"/>
</dbReference>
<dbReference type="eggNOG" id="COG2207">
    <property type="taxonomic scope" value="Bacteria"/>
</dbReference>
<feature type="domain" description="HTH araC/xylS-type" evidence="1">
    <location>
        <begin position="167"/>
        <end position="250"/>
    </location>
</feature>
<gene>
    <name evidence="2" type="ordered locus">glr0548</name>
</gene>
<keyword evidence="3" id="KW-1185">Reference proteome</keyword>
<dbReference type="HOGENOM" id="CLU_1029406_0_0_3"/>
<dbReference type="Proteomes" id="UP000000557">
    <property type="component" value="Chromosome"/>
</dbReference>
<evidence type="ECO:0000313" key="3">
    <source>
        <dbReference type="Proteomes" id="UP000000557"/>
    </source>
</evidence>
<dbReference type="OrthoDB" id="516605at2"/>
<dbReference type="InterPro" id="IPR046532">
    <property type="entry name" value="DUF6597"/>
</dbReference>
<dbReference type="Pfam" id="PF12833">
    <property type="entry name" value="HTH_18"/>
    <property type="match status" value="1"/>
</dbReference>
<dbReference type="PATRIC" id="fig|251221.4.peg.557"/>
<dbReference type="SMART" id="SM00342">
    <property type="entry name" value="HTH_ARAC"/>
    <property type="match status" value="1"/>
</dbReference>
<accession>Q7NN65</accession>
<dbReference type="GO" id="GO:0043565">
    <property type="term" value="F:sequence-specific DNA binding"/>
    <property type="evidence" value="ECO:0007669"/>
    <property type="project" value="InterPro"/>
</dbReference>
<reference evidence="2 3" key="1">
    <citation type="journal article" date="2003" name="DNA Res.">
        <title>Complete genome structure of Gloeobacter violaceus PCC 7421, a cyanobacterium that lacks thylakoids.</title>
        <authorList>
            <person name="Nakamura Y."/>
            <person name="Kaneko T."/>
            <person name="Sato S."/>
            <person name="Mimuro M."/>
            <person name="Miyashita H."/>
            <person name="Tsuchiya T."/>
            <person name="Sasamoto S."/>
            <person name="Watanabe A."/>
            <person name="Kawashima K."/>
            <person name="Kishida Y."/>
            <person name="Kiyokawa C."/>
            <person name="Kohara M."/>
            <person name="Matsumoto M."/>
            <person name="Matsuno A."/>
            <person name="Nakazaki N."/>
            <person name="Shimpo S."/>
            <person name="Takeuchi C."/>
            <person name="Yamada M."/>
            <person name="Tabata S."/>
        </authorList>
    </citation>
    <scope>NUCLEOTIDE SEQUENCE [LARGE SCALE GENOMIC DNA]</scope>
    <source>
        <strain evidence="3">ATCC 29082 / PCC 7421</strain>
    </source>
</reference>
<evidence type="ECO:0000313" key="2">
    <source>
        <dbReference type="EMBL" id="BAC88489.1"/>
    </source>
</evidence>
<dbReference type="STRING" id="251221.gene:10758021"/>
<reference evidence="2 3" key="2">
    <citation type="journal article" date="2003" name="DNA Res.">
        <title>Complete genome structure of Gloeobacter violaceus PCC 7421, a cyanobacterium that lacks thylakoids (supplement).</title>
        <authorList>
            <person name="Nakamura Y."/>
            <person name="Kaneko T."/>
            <person name="Sato S."/>
            <person name="Mimuro M."/>
            <person name="Miyashita H."/>
            <person name="Tsuchiya T."/>
            <person name="Sasamoto S."/>
            <person name="Watanabe A."/>
            <person name="Kawashima K."/>
            <person name="Kishida Y."/>
            <person name="Kiyokawa C."/>
            <person name="Kohara M."/>
            <person name="Matsumoto M."/>
            <person name="Matsuno A."/>
            <person name="Nakazaki N."/>
            <person name="Shimpo S."/>
            <person name="Takeuchi C."/>
            <person name="Yamada M."/>
            <person name="Tabata S."/>
        </authorList>
    </citation>
    <scope>NUCLEOTIDE SEQUENCE [LARGE SCALE GENOMIC DNA]</scope>
    <source>
        <strain evidence="3">ATCC 29082 / PCC 7421</strain>
    </source>
</reference>
<dbReference type="Gene3D" id="1.10.10.60">
    <property type="entry name" value="Homeodomain-like"/>
    <property type="match status" value="1"/>
</dbReference>
<dbReference type="AlphaFoldDB" id="Q7NN65"/>
<sequence>MQSLVLSPHPALAPFVTGYWFVEDLADANQGRPIRTTPHANAVLTVHFGRPNADESGVAVPMVSLLGVQSRARTWHSGEGCYFVMVMLSVPGLARLFPQTGTDSRNNWLDVGALLGGRVTNYLSDDLIGAWQPDRVTRRLDAWLLGRLASRGPVAEFERFEGAWRTLRRTARIDAASAAVGVSPRQLERWFQLHIGQSPKQLICQERVIASLHATQTGTGDPLAGFSDQAHQIRSWRRYLGTTPGHYTQTPTSEIAQHFSGDSHFASVGLAHYL</sequence>
<dbReference type="PROSITE" id="PS01124">
    <property type="entry name" value="HTH_ARAC_FAMILY_2"/>
    <property type="match status" value="1"/>
</dbReference>
<dbReference type="KEGG" id="gvi:glr0548"/>
<dbReference type="InParanoid" id="Q7NN65"/>
<dbReference type="EnsemblBacteria" id="BAC88489">
    <property type="protein sequence ID" value="BAC88489"/>
    <property type="gene ID" value="BAC88489"/>
</dbReference>
<dbReference type="GO" id="GO:0003700">
    <property type="term" value="F:DNA-binding transcription factor activity"/>
    <property type="evidence" value="ECO:0007669"/>
    <property type="project" value="InterPro"/>
</dbReference>
<dbReference type="EMBL" id="BA000045">
    <property type="protein sequence ID" value="BAC88489.1"/>
    <property type="molecule type" value="Genomic_DNA"/>
</dbReference>
<name>Q7NN65_GLOVI</name>
<dbReference type="InterPro" id="IPR018060">
    <property type="entry name" value="HTH_AraC"/>
</dbReference>
<evidence type="ECO:0000259" key="1">
    <source>
        <dbReference type="PROSITE" id="PS01124"/>
    </source>
</evidence>